<feature type="compositionally biased region" description="Low complexity" evidence="1">
    <location>
        <begin position="1"/>
        <end position="28"/>
    </location>
</feature>
<evidence type="ECO:0000313" key="2">
    <source>
        <dbReference type="EMBL" id="MCI42891.1"/>
    </source>
</evidence>
<name>A0A392S1X9_9FABA</name>
<feature type="region of interest" description="Disordered" evidence="1">
    <location>
        <begin position="1"/>
        <end position="64"/>
    </location>
</feature>
<proteinExistence type="predicted"/>
<evidence type="ECO:0000256" key="1">
    <source>
        <dbReference type="SAM" id="MobiDB-lite"/>
    </source>
</evidence>
<dbReference type="AlphaFoldDB" id="A0A392S1X9"/>
<reference evidence="2 3" key="1">
    <citation type="journal article" date="2018" name="Front. Plant Sci.">
        <title>Red Clover (Trifolium pratense) and Zigzag Clover (T. medium) - A Picture of Genomic Similarities and Differences.</title>
        <authorList>
            <person name="Dluhosova J."/>
            <person name="Istvanek J."/>
            <person name="Nedelnik J."/>
            <person name="Repkova J."/>
        </authorList>
    </citation>
    <scope>NUCLEOTIDE SEQUENCE [LARGE SCALE GENOMIC DNA]</scope>
    <source>
        <strain evidence="3">cv. 10/8</strain>
        <tissue evidence="2">Leaf</tissue>
    </source>
</reference>
<accession>A0A392S1X9</accession>
<organism evidence="2 3">
    <name type="scientific">Trifolium medium</name>
    <dbReference type="NCBI Taxonomy" id="97028"/>
    <lineage>
        <taxon>Eukaryota</taxon>
        <taxon>Viridiplantae</taxon>
        <taxon>Streptophyta</taxon>
        <taxon>Embryophyta</taxon>
        <taxon>Tracheophyta</taxon>
        <taxon>Spermatophyta</taxon>
        <taxon>Magnoliopsida</taxon>
        <taxon>eudicotyledons</taxon>
        <taxon>Gunneridae</taxon>
        <taxon>Pentapetalae</taxon>
        <taxon>rosids</taxon>
        <taxon>fabids</taxon>
        <taxon>Fabales</taxon>
        <taxon>Fabaceae</taxon>
        <taxon>Papilionoideae</taxon>
        <taxon>50 kb inversion clade</taxon>
        <taxon>NPAAA clade</taxon>
        <taxon>Hologalegina</taxon>
        <taxon>IRL clade</taxon>
        <taxon>Trifolieae</taxon>
        <taxon>Trifolium</taxon>
    </lineage>
</organism>
<dbReference type="Proteomes" id="UP000265520">
    <property type="component" value="Unassembled WGS sequence"/>
</dbReference>
<keyword evidence="3" id="KW-1185">Reference proteome</keyword>
<sequence>QQQHQQQSSINAQQQQLQQHALSNQQSQTSNHSMHQQDKVGGGGGSVTMDGSMSNSYRGNDQVSPFIVDVPFPKQRAIVFF</sequence>
<feature type="non-terminal residue" evidence="2">
    <location>
        <position position="1"/>
    </location>
</feature>
<protein>
    <submittedName>
        <fullName evidence="2">Transcriptional corepressor LEUNIG-like</fullName>
    </submittedName>
</protein>
<evidence type="ECO:0000313" key="3">
    <source>
        <dbReference type="Proteomes" id="UP000265520"/>
    </source>
</evidence>
<comment type="caution">
    <text evidence="2">The sequence shown here is derived from an EMBL/GenBank/DDBJ whole genome shotgun (WGS) entry which is preliminary data.</text>
</comment>
<feature type="compositionally biased region" description="Polar residues" evidence="1">
    <location>
        <begin position="49"/>
        <end position="63"/>
    </location>
</feature>
<dbReference type="EMBL" id="LXQA010310355">
    <property type="protein sequence ID" value="MCI42891.1"/>
    <property type="molecule type" value="Genomic_DNA"/>
</dbReference>